<dbReference type="Pfam" id="PF03033">
    <property type="entry name" value="Glyco_transf_28"/>
    <property type="match status" value="1"/>
</dbReference>
<dbReference type="PANTHER" id="PTHR48050">
    <property type="entry name" value="STEROL 3-BETA-GLUCOSYLTRANSFERASE"/>
    <property type="match status" value="1"/>
</dbReference>
<dbReference type="SUPFAM" id="SSF53756">
    <property type="entry name" value="UDP-Glycosyltransferase/glycogen phosphorylase"/>
    <property type="match status" value="1"/>
</dbReference>
<proteinExistence type="predicted"/>
<dbReference type="RefSeq" id="WP_279928779.1">
    <property type="nucleotide sequence ID" value="NZ_JARWBG010000016.1"/>
</dbReference>
<gene>
    <name evidence="4" type="ORF">QCN29_15960</name>
</gene>
<dbReference type="InterPro" id="IPR010610">
    <property type="entry name" value="EryCIII-like_C"/>
</dbReference>
<keyword evidence="5" id="KW-1185">Reference proteome</keyword>
<evidence type="ECO:0000313" key="5">
    <source>
        <dbReference type="Proteomes" id="UP001223144"/>
    </source>
</evidence>
<feature type="domain" description="Glycosyltransferase family 28 N-terminal" evidence="2">
    <location>
        <begin position="1"/>
        <end position="81"/>
    </location>
</feature>
<dbReference type="InterPro" id="IPR002213">
    <property type="entry name" value="UDP_glucos_trans"/>
</dbReference>
<protein>
    <submittedName>
        <fullName evidence="4">Glycosyltransferase</fullName>
    </submittedName>
</protein>
<dbReference type="PANTHER" id="PTHR48050:SF13">
    <property type="entry name" value="STEROL 3-BETA-GLUCOSYLTRANSFERASE UGT80A2"/>
    <property type="match status" value="1"/>
</dbReference>
<dbReference type="CDD" id="cd03784">
    <property type="entry name" value="GT1_Gtf-like"/>
    <property type="match status" value="1"/>
</dbReference>
<dbReference type="InterPro" id="IPR004276">
    <property type="entry name" value="GlycoTrans_28_N"/>
</dbReference>
<comment type="caution">
    <text evidence="4">The sequence shown here is derived from an EMBL/GenBank/DDBJ whole genome shotgun (WGS) entry which is preliminary data.</text>
</comment>
<dbReference type="EMBL" id="JARWBG010000016">
    <property type="protein sequence ID" value="MDH2390260.1"/>
    <property type="molecule type" value="Genomic_DNA"/>
</dbReference>
<dbReference type="Gene3D" id="3.40.50.2000">
    <property type="entry name" value="Glycogen Phosphorylase B"/>
    <property type="match status" value="2"/>
</dbReference>
<feature type="domain" description="Erythromycin biosynthesis protein CIII-like C-terminal" evidence="3">
    <location>
        <begin position="293"/>
        <end position="396"/>
    </location>
</feature>
<dbReference type="Proteomes" id="UP001223144">
    <property type="component" value="Unassembled WGS sequence"/>
</dbReference>
<name>A0ABT6HNS4_9ACTN</name>
<reference evidence="4 5" key="1">
    <citation type="submission" date="2023-04" db="EMBL/GenBank/DDBJ databases">
        <title>Streptomyces chengmaiensis sp. nov. isolated from the stem of mangrove plant in Hainan.</title>
        <authorList>
            <person name="Huang X."/>
            <person name="Zhou S."/>
            <person name="Chu X."/>
            <person name="Xie Y."/>
            <person name="Lin Y."/>
        </authorList>
    </citation>
    <scope>NUCLEOTIDE SEQUENCE [LARGE SCALE GENOMIC DNA]</scope>
    <source>
        <strain evidence="4 5">HNM0663</strain>
    </source>
</reference>
<dbReference type="InterPro" id="IPR050426">
    <property type="entry name" value="Glycosyltransferase_28"/>
</dbReference>
<organism evidence="4 5">
    <name type="scientific">Streptomyces chengmaiensis</name>
    <dbReference type="NCBI Taxonomy" id="3040919"/>
    <lineage>
        <taxon>Bacteria</taxon>
        <taxon>Bacillati</taxon>
        <taxon>Actinomycetota</taxon>
        <taxon>Actinomycetes</taxon>
        <taxon>Kitasatosporales</taxon>
        <taxon>Streptomycetaceae</taxon>
        <taxon>Streptomyces</taxon>
    </lineage>
</organism>
<dbReference type="Pfam" id="PF06722">
    <property type="entry name" value="EryCIII-like_C"/>
    <property type="match status" value="1"/>
</dbReference>
<sequence>MTAGSRGDVAPYTGLGHGIACAGHEVTLVTHRRFEPLARSAGMGFHTLPMDPYAELHSERGLALHRSATGAGKLARMLHMAREHAGPVAEELLKAGQESDMLLLGGTVAPLGQVVAEGLALPALGVYLQPLAPTREFPPPVLGVRSWGAAGNRQAAHLVNASLDLVFAAAVKDLRARLALPPAGPRAVRRAREACEWPVQHGFSPQVVPRPRDWRPGLDVAGYWWPYDPPGSELPRPLADFLAAGPPPVFVGLGSATVPDPDRLSRTVVTALRAAGLRGVIQSGWAGLAAEGDDMLTVGELPHAAVFPHMAAVVHHAGAGTTAAALRAGVPAVPVPIQFDASFWASRLIALGVAPRSVPLRGLTAGALATALTRAVSLPAYRDRARSLASRLRAEDGVAPVAAAVAAAATAG</sequence>
<accession>A0ABT6HNS4</accession>
<evidence type="ECO:0000259" key="3">
    <source>
        <dbReference type="Pfam" id="PF06722"/>
    </source>
</evidence>
<evidence type="ECO:0000256" key="1">
    <source>
        <dbReference type="ARBA" id="ARBA00022679"/>
    </source>
</evidence>
<evidence type="ECO:0000313" key="4">
    <source>
        <dbReference type="EMBL" id="MDH2390260.1"/>
    </source>
</evidence>
<evidence type="ECO:0000259" key="2">
    <source>
        <dbReference type="Pfam" id="PF03033"/>
    </source>
</evidence>
<keyword evidence="1" id="KW-0808">Transferase</keyword>